<gene>
    <name evidence="5" type="ORF">AB0L16_20720</name>
</gene>
<keyword evidence="2" id="KW-0624">Polysaccharide degradation</keyword>
<sequence length="1022" mass="109262">MNLNKHLTGALARLRLVTRPRAALVTLSILGTALVVAPGVSPAAAAPLRQTSIITNNIQGEGDGKASKWTSQVENYARDAEIVLIQEAGPQGPSHGTQQPDVTTADGDTVRHSTWQPFTSRVQPSPYHVFFIQTDDNGGRGQGGRVNLATITHNQPDEVRVVTNPIARGRAALGVRFGDDWYFNVHGLSGGGGDSNTLLTAIRDSVRSWGAQYRWTAGGDFNVDPETLQHRGTFPVGAHVYNSGESTHQTGGELDYFVSSDDNAGDATASRMPGGSSDHYPVWWGGMRAAAEPPELKVMPLGDSTIGTAEKIGYGATLAGSLYALISLVSKKRDVPVDFVGSGSTGKGAPAYEGAPGEQISAIAKRSTTALPKYRPNIVTLQAGTYDMRDGKQDGAAQRLKDLVDQIQKDNPGTVVALATLGPATDPAVQARITAYNAEIRKMVGAWQSAGRHVVLADTDAMTTADLSGDGLTPNDSGNKKIAKAFEDAIRWALVMDWVAEPQAGDSGTDDGFGQQIAVAAYTSPVGDPKAWDRMIGASSDKMSVLVANVLNGPGSERVEEWRKVIDRAHASGKRVLGYVDTGYFGRADNRRTRLGSLDPADWVAQIEQDVNTWYKLYGSSIDGIFFDDGFNECGANNEFPALYSEVNDYVKGMHRGALTVLNPGTIVPQCYEGSADILLTYEGSYAGYFGKADNPELNYKPLGWTPKSSSEIWHIIYDVPADGIDRTAKASRERGAGYIQITDDVMPNPYDQQPSTDYLTTLQAAVPGGTPRAATKDYPRPEGPAPAAPGALQATSTDYSSTTIDWQPVADATHYVVRVNGDIAAVLPPSMHKTTLGGLEPGGTSYTLSVNAQNSNGQESAASNSVTVKTKSLPGGRTVGNVKFKATADSTTVSADFYVPYSFRRIYIWPDDGWNHDTRLPCWPINYNQWGYVCAAYMLENNTLMAYTGTHGEWSWSSPLGSATPTVDGYTYTWTLPIGNAKAPTNHLVIQAEGYGPRAEVFTPCPTTAGGPDGNGRYCAG</sequence>
<dbReference type="InterPro" id="IPR036514">
    <property type="entry name" value="SGNH_hydro_sf"/>
</dbReference>
<dbReference type="Gene3D" id="2.60.40.10">
    <property type="entry name" value="Immunoglobulins"/>
    <property type="match status" value="1"/>
</dbReference>
<dbReference type="PROSITE" id="PS50853">
    <property type="entry name" value="FN3"/>
    <property type="match status" value="1"/>
</dbReference>
<dbReference type="InterPro" id="IPR021986">
    <property type="entry name" value="Spherulin4"/>
</dbReference>
<feature type="domain" description="Fibronectin type-III" evidence="4">
    <location>
        <begin position="789"/>
        <end position="874"/>
    </location>
</feature>
<dbReference type="InterPro" id="IPR003961">
    <property type="entry name" value="FN3_dom"/>
</dbReference>
<evidence type="ECO:0000313" key="6">
    <source>
        <dbReference type="Proteomes" id="UP001552594"/>
    </source>
</evidence>
<dbReference type="InterPro" id="IPR036116">
    <property type="entry name" value="FN3_sf"/>
</dbReference>
<dbReference type="Proteomes" id="UP001552594">
    <property type="component" value="Unassembled WGS sequence"/>
</dbReference>
<dbReference type="Pfam" id="PF13472">
    <property type="entry name" value="Lipase_GDSL_2"/>
    <property type="match status" value="1"/>
</dbReference>
<dbReference type="Gene3D" id="3.60.10.10">
    <property type="entry name" value="Endonuclease/exonuclease/phosphatase"/>
    <property type="match status" value="1"/>
</dbReference>
<dbReference type="PANTHER" id="PTHR35040">
    <property type="match status" value="1"/>
</dbReference>
<evidence type="ECO:0000313" key="5">
    <source>
        <dbReference type="EMBL" id="MEV5508838.1"/>
    </source>
</evidence>
<keyword evidence="6" id="KW-1185">Reference proteome</keyword>
<evidence type="ECO:0000256" key="3">
    <source>
        <dbReference type="SAM" id="MobiDB-lite"/>
    </source>
</evidence>
<reference evidence="5 6" key="1">
    <citation type="submission" date="2024-06" db="EMBL/GenBank/DDBJ databases">
        <title>The Natural Products Discovery Center: Release of the First 8490 Sequenced Strains for Exploring Actinobacteria Biosynthetic Diversity.</title>
        <authorList>
            <person name="Kalkreuter E."/>
            <person name="Kautsar S.A."/>
            <person name="Yang D."/>
            <person name="Bader C.D."/>
            <person name="Teijaro C.N."/>
            <person name="Fluegel L."/>
            <person name="Davis C.M."/>
            <person name="Simpson J.R."/>
            <person name="Lauterbach L."/>
            <person name="Steele A.D."/>
            <person name="Gui C."/>
            <person name="Meng S."/>
            <person name="Li G."/>
            <person name="Viehrig K."/>
            <person name="Ye F."/>
            <person name="Su P."/>
            <person name="Kiefer A.F."/>
            <person name="Nichols A."/>
            <person name="Cepeda A.J."/>
            <person name="Yan W."/>
            <person name="Fan B."/>
            <person name="Jiang Y."/>
            <person name="Adhikari A."/>
            <person name="Zheng C.-J."/>
            <person name="Schuster L."/>
            <person name="Cowan T.M."/>
            <person name="Smanski M.J."/>
            <person name="Chevrette M.G."/>
            <person name="De Carvalho L.P.S."/>
            <person name="Shen B."/>
        </authorList>
    </citation>
    <scope>NUCLEOTIDE SEQUENCE [LARGE SCALE GENOMIC DNA]</scope>
    <source>
        <strain evidence="5 6">NPDC052347</strain>
    </source>
</reference>
<keyword evidence="1" id="KW-0326">Glycosidase</keyword>
<dbReference type="Pfam" id="PF00041">
    <property type="entry name" value="fn3"/>
    <property type="match status" value="1"/>
</dbReference>
<dbReference type="SUPFAM" id="SSF49265">
    <property type="entry name" value="Fibronectin type III"/>
    <property type="match status" value="1"/>
</dbReference>
<accession>A0ABV3K103</accession>
<dbReference type="EMBL" id="JBFAUK010000016">
    <property type="protein sequence ID" value="MEV5508838.1"/>
    <property type="molecule type" value="Genomic_DNA"/>
</dbReference>
<proteinExistence type="predicted"/>
<keyword evidence="2" id="KW-0119">Carbohydrate metabolism</keyword>
<organism evidence="5 6">
    <name type="scientific">Streptomyces orinoci</name>
    <name type="common">Streptoverticillium orinoci</name>
    <dbReference type="NCBI Taxonomy" id="67339"/>
    <lineage>
        <taxon>Bacteria</taxon>
        <taxon>Bacillati</taxon>
        <taxon>Actinomycetota</taxon>
        <taxon>Actinomycetes</taxon>
        <taxon>Kitasatosporales</taxon>
        <taxon>Streptomycetaceae</taxon>
        <taxon>Streptomyces</taxon>
    </lineage>
</organism>
<name>A0ABV3K103_STRON</name>
<dbReference type="Pfam" id="PF12138">
    <property type="entry name" value="Spherulin4"/>
    <property type="match status" value="1"/>
</dbReference>
<dbReference type="InterPro" id="IPR013783">
    <property type="entry name" value="Ig-like_fold"/>
</dbReference>
<feature type="region of interest" description="Disordered" evidence="3">
    <location>
        <begin position="769"/>
        <end position="797"/>
    </location>
</feature>
<comment type="caution">
    <text evidence="5">The sequence shown here is derived from an EMBL/GenBank/DDBJ whole genome shotgun (WGS) entry which is preliminary data.</text>
</comment>
<dbReference type="SMART" id="SM00060">
    <property type="entry name" value="FN3"/>
    <property type="match status" value="1"/>
</dbReference>
<evidence type="ECO:0000256" key="2">
    <source>
        <dbReference type="ARBA" id="ARBA00023326"/>
    </source>
</evidence>
<dbReference type="InterPro" id="IPR013830">
    <property type="entry name" value="SGNH_hydro"/>
</dbReference>
<dbReference type="PRINTS" id="PR01388">
    <property type="entry name" value="CDTOXINB"/>
</dbReference>
<keyword evidence="1" id="KW-0378">Hydrolase</keyword>
<evidence type="ECO:0000259" key="4">
    <source>
        <dbReference type="PROSITE" id="PS50853"/>
    </source>
</evidence>
<dbReference type="SUPFAM" id="SSF56219">
    <property type="entry name" value="DNase I-like"/>
    <property type="match status" value="1"/>
</dbReference>
<dbReference type="PANTHER" id="PTHR35040:SF7">
    <property type="entry name" value="FIBRONECTIN TYPE-III DOMAIN-CONTAINING PROTEIN-RELATED"/>
    <property type="match status" value="1"/>
</dbReference>
<protein>
    <submittedName>
        <fullName evidence="5">Spherulation-specific family 4 protein</fullName>
    </submittedName>
</protein>
<dbReference type="Gene3D" id="3.40.50.1110">
    <property type="entry name" value="SGNH hydrolase"/>
    <property type="match status" value="1"/>
</dbReference>
<dbReference type="CDD" id="cd00063">
    <property type="entry name" value="FN3"/>
    <property type="match status" value="1"/>
</dbReference>
<dbReference type="CDD" id="cd01833">
    <property type="entry name" value="XynB_like"/>
    <property type="match status" value="1"/>
</dbReference>
<evidence type="ECO:0000256" key="1">
    <source>
        <dbReference type="ARBA" id="ARBA00023295"/>
    </source>
</evidence>
<dbReference type="InterPro" id="IPR003539">
    <property type="entry name" value="CD_toxinB"/>
</dbReference>
<dbReference type="SUPFAM" id="SSF52266">
    <property type="entry name" value="SGNH hydrolase"/>
    <property type="match status" value="1"/>
</dbReference>
<dbReference type="InterPro" id="IPR036691">
    <property type="entry name" value="Endo/exonu/phosph_ase_sf"/>
</dbReference>
<dbReference type="RefSeq" id="WP_153068787.1">
    <property type="nucleotide sequence ID" value="NZ_JBFAUK010000016.1"/>
</dbReference>